<dbReference type="InterPro" id="IPR011335">
    <property type="entry name" value="Restrct_endonuc-II-like"/>
</dbReference>
<comment type="caution">
    <text evidence="3">The sequence shown here is derived from an EMBL/GenBank/DDBJ whole genome shotgun (WGS) entry which is preliminary data.</text>
</comment>
<evidence type="ECO:0000256" key="1">
    <source>
        <dbReference type="SAM" id="MobiDB-lite"/>
    </source>
</evidence>
<feature type="region of interest" description="Disordered" evidence="1">
    <location>
        <begin position="1"/>
        <end position="52"/>
    </location>
</feature>
<feature type="compositionally biased region" description="Basic and acidic residues" evidence="1">
    <location>
        <begin position="1"/>
        <end position="12"/>
    </location>
</feature>
<proteinExistence type="predicted"/>
<dbReference type="Proteomes" id="UP000278006">
    <property type="component" value="Unassembled WGS sequence"/>
</dbReference>
<evidence type="ECO:0000259" key="2">
    <source>
        <dbReference type="Pfam" id="PF09588"/>
    </source>
</evidence>
<dbReference type="Gene3D" id="3.90.320.10">
    <property type="match status" value="1"/>
</dbReference>
<dbReference type="Pfam" id="PF09588">
    <property type="entry name" value="YqaJ"/>
    <property type="match status" value="1"/>
</dbReference>
<dbReference type="InterPro" id="IPR011604">
    <property type="entry name" value="PDDEXK-like_dom_sf"/>
</dbReference>
<gene>
    <name evidence="3" type="ORF">D8I35_05520</name>
</gene>
<accession>A0A3M6QZZ8</accession>
<dbReference type="GO" id="GO:0004519">
    <property type="term" value="F:endonuclease activity"/>
    <property type="evidence" value="ECO:0007669"/>
    <property type="project" value="UniProtKB-KW"/>
</dbReference>
<dbReference type="EMBL" id="RDQO01000001">
    <property type="protein sequence ID" value="RMX08535.1"/>
    <property type="molecule type" value="Genomic_DNA"/>
</dbReference>
<keyword evidence="3" id="KW-0540">Nuclease</keyword>
<protein>
    <submittedName>
        <fullName evidence="3">Endonuclease</fullName>
    </submittedName>
</protein>
<keyword evidence="3" id="KW-0255">Endonuclease</keyword>
<dbReference type="OrthoDB" id="46225at2"/>
<sequence length="388" mass="43669">MKRKAVPHETHPKHSPALLPAEPGFPLHPGRPDGHQGNIQTNPADKHADVQTGPPVSGLFVGEIAVNGIIRDELQTIEQGHDRSKFLGGSDIAAVLGLSPWKTPVDLWRDKTTPRSEGQRKRVFARGIRWESVVAEMLVERLKADGHTVEIVGTNNRYRDQEHTFMAAEIDFEIKLDGEEEITNVELKTVHPFKMREWGDSDSDDIPVHYTAQVMHGLGVTGRRKAILAALFGADELRAYPVDRDDETVQALRQRGATFWRDHVLTGIPPEPINITDTEKLFGDDGAESMPADPMLTEWLMRMRAIRAEIKAREAEYEALEFQTRRAMGSTTHVLMPNGKTAAEWKKRSGSFLDQAALKEAHPKLVKEFTRKWDKRVFTLKSFDTEGI</sequence>
<dbReference type="InterPro" id="IPR017482">
    <property type="entry name" value="Lambda-type_endonuclease"/>
</dbReference>
<keyword evidence="3" id="KW-0378">Hydrolase</keyword>
<organism evidence="3 4">
    <name type="scientific">Corticibacter populi</name>
    <dbReference type="NCBI Taxonomy" id="1550736"/>
    <lineage>
        <taxon>Bacteria</taxon>
        <taxon>Pseudomonadati</taxon>
        <taxon>Pseudomonadota</taxon>
        <taxon>Betaproteobacteria</taxon>
        <taxon>Burkholderiales</taxon>
        <taxon>Comamonadaceae</taxon>
        <taxon>Corticibacter</taxon>
    </lineage>
</organism>
<dbReference type="InterPro" id="IPR019080">
    <property type="entry name" value="YqaJ_viral_recombinase"/>
</dbReference>
<feature type="domain" description="YqaJ viral recombinase" evidence="2">
    <location>
        <begin position="82"/>
        <end position="223"/>
    </location>
</feature>
<name>A0A3M6QZZ8_9BURK</name>
<reference evidence="3 4" key="1">
    <citation type="submission" date="2018-10" db="EMBL/GenBank/DDBJ databases">
        <title>Draft genome of Cortibacter populi DSM10536.</title>
        <authorList>
            <person name="Bernier A.-M."/>
            <person name="Bernard K."/>
        </authorList>
    </citation>
    <scope>NUCLEOTIDE SEQUENCE [LARGE SCALE GENOMIC DNA]</scope>
    <source>
        <strain evidence="3 4">DSM 105136</strain>
    </source>
</reference>
<dbReference type="SUPFAM" id="SSF52980">
    <property type="entry name" value="Restriction endonuclease-like"/>
    <property type="match status" value="1"/>
</dbReference>
<dbReference type="AlphaFoldDB" id="A0A3M6QZZ8"/>
<dbReference type="NCBIfam" id="TIGR03033">
    <property type="entry name" value="phage_rel_nuc"/>
    <property type="match status" value="1"/>
</dbReference>
<keyword evidence="4" id="KW-1185">Reference proteome</keyword>
<evidence type="ECO:0000313" key="4">
    <source>
        <dbReference type="Proteomes" id="UP000278006"/>
    </source>
</evidence>
<evidence type="ECO:0000313" key="3">
    <source>
        <dbReference type="EMBL" id="RMX08535.1"/>
    </source>
</evidence>